<evidence type="ECO:0000259" key="2">
    <source>
        <dbReference type="Pfam" id="PF02121"/>
    </source>
</evidence>
<dbReference type="InterPro" id="IPR001666">
    <property type="entry name" value="PI_transfer"/>
</dbReference>
<dbReference type="InterPro" id="IPR023393">
    <property type="entry name" value="START-like_dom_sf"/>
</dbReference>
<dbReference type="PANTHER" id="PTHR10658">
    <property type="entry name" value="PHOSPHATIDYLINOSITOL TRANSFER PROTEIN"/>
    <property type="match status" value="1"/>
</dbReference>
<feature type="region of interest" description="Disordered" evidence="1">
    <location>
        <begin position="250"/>
        <end position="307"/>
    </location>
</feature>
<dbReference type="InterPro" id="IPR055261">
    <property type="entry name" value="PI_transfer_N"/>
</dbReference>
<dbReference type="SUPFAM" id="SSF55961">
    <property type="entry name" value="Bet v1-like"/>
    <property type="match status" value="1"/>
</dbReference>
<evidence type="ECO:0000313" key="4">
    <source>
        <dbReference type="Proteomes" id="UP001150062"/>
    </source>
</evidence>
<gene>
    <name evidence="3" type="ORF">M0813_13857</name>
</gene>
<proteinExistence type="predicted"/>
<evidence type="ECO:0000313" key="3">
    <source>
        <dbReference type="EMBL" id="KAJ6252794.1"/>
    </source>
</evidence>
<sequence length="307" mass="36404">MLIKEYRIILPIRLEQYQLAQLYMVAKETQKVTKESNIGEGIEIVKNEPYEKEKEKGQFTHKVYHIASKLPGWLSTILPESSMLFVEKAWNAFPVCMTKYNCPFFTKFNFSVQSIHQQNAGTSENVFNLNKDELKKREVVMIDLANDPYPKNYEYDIRTKESKCGVTPLKGKNWIENAQVVMCCYKLVRVEFSYWGFSGKVESFVHKKAVHETFIDTHRKCLYWADQWWSLKMKDIRKIEKTTQKIYQKKLRDEKRKKGEKIESPESSSSSSDSEQEKENEKENEKEKEKEKEKENEEKSEELNEQK</sequence>
<keyword evidence="4" id="KW-1185">Reference proteome</keyword>
<dbReference type="Gene3D" id="3.30.530.20">
    <property type="match status" value="1"/>
</dbReference>
<feature type="domain" description="Phosphatidylinositol transfer protein N-terminal" evidence="2">
    <location>
        <begin position="1"/>
        <end position="245"/>
    </location>
</feature>
<name>A0ABQ8Z7Z6_9EUKA</name>
<dbReference type="Proteomes" id="UP001150062">
    <property type="component" value="Unassembled WGS sequence"/>
</dbReference>
<protein>
    <submittedName>
        <fullName evidence="3">Phosphatidylinositol transfer protein</fullName>
    </submittedName>
</protein>
<feature type="compositionally biased region" description="Basic and acidic residues" evidence="1">
    <location>
        <begin position="250"/>
        <end position="264"/>
    </location>
</feature>
<evidence type="ECO:0000256" key="1">
    <source>
        <dbReference type="SAM" id="MobiDB-lite"/>
    </source>
</evidence>
<dbReference type="PANTHER" id="PTHR10658:SF11">
    <property type="entry name" value="VIBRATOR, ISOFORM B"/>
    <property type="match status" value="1"/>
</dbReference>
<dbReference type="PRINTS" id="PR00391">
    <property type="entry name" value="PITRANSFER"/>
</dbReference>
<reference evidence="3" key="1">
    <citation type="submission" date="2022-08" db="EMBL/GenBank/DDBJ databases">
        <title>Novel sulfate-reducing endosymbionts in the free-living metamonad Anaeramoeba.</title>
        <authorList>
            <person name="Jerlstrom-Hultqvist J."/>
            <person name="Cepicka I."/>
            <person name="Gallot-Lavallee L."/>
            <person name="Salas-Leiva D."/>
            <person name="Curtis B.A."/>
            <person name="Zahonova K."/>
            <person name="Pipaliya S."/>
            <person name="Dacks J."/>
            <person name="Roger A.J."/>
        </authorList>
    </citation>
    <scope>NUCLEOTIDE SEQUENCE</scope>
    <source>
        <strain evidence="3">Schooner1</strain>
    </source>
</reference>
<organism evidence="3 4">
    <name type="scientific">Anaeramoeba flamelloides</name>
    <dbReference type="NCBI Taxonomy" id="1746091"/>
    <lineage>
        <taxon>Eukaryota</taxon>
        <taxon>Metamonada</taxon>
        <taxon>Anaeramoebidae</taxon>
        <taxon>Anaeramoeba</taxon>
    </lineage>
</organism>
<dbReference type="Pfam" id="PF02121">
    <property type="entry name" value="IP_trans"/>
    <property type="match status" value="1"/>
</dbReference>
<feature type="compositionally biased region" description="Basic and acidic residues" evidence="1">
    <location>
        <begin position="275"/>
        <end position="307"/>
    </location>
</feature>
<comment type="caution">
    <text evidence="3">The sequence shown here is derived from an EMBL/GenBank/DDBJ whole genome shotgun (WGS) entry which is preliminary data.</text>
</comment>
<accession>A0ABQ8Z7Z6</accession>
<dbReference type="EMBL" id="JAOAOG010000039">
    <property type="protein sequence ID" value="KAJ6252794.1"/>
    <property type="molecule type" value="Genomic_DNA"/>
</dbReference>